<dbReference type="Proteomes" id="UP001431429">
    <property type="component" value="Unassembled WGS sequence"/>
</dbReference>
<evidence type="ECO:0000313" key="3">
    <source>
        <dbReference type="Proteomes" id="UP001431429"/>
    </source>
</evidence>
<reference evidence="2" key="1">
    <citation type="submission" date="2022-06" db="EMBL/GenBank/DDBJ databases">
        <title>Genome public.</title>
        <authorList>
            <person name="Sun Q."/>
        </authorList>
    </citation>
    <scope>NUCLEOTIDE SEQUENCE</scope>
    <source>
        <strain evidence="2">CWNU-1</strain>
    </source>
</reference>
<feature type="region of interest" description="Disordered" evidence="1">
    <location>
        <begin position="9"/>
        <end position="59"/>
    </location>
</feature>
<name>A0ABT0UH64_9ACTN</name>
<keyword evidence="3" id="KW-1185">Reference proteome</keyword>
<comment type="caution">
    <text evidence="2">The sequence shown here is derived from an EMBL/GenBank/DDBJ whole genome shotgun (WGS) entry which is preliminary data.</text>
</comment>
<evidence type="ECO:0000256" key="1">
    <source>
        <dbReference type="SAM" id="MobiDB-lite"/>
    </source>
</evidence>
<dbReference type="EMBL" id="JAMQAW010000004">
    <property type="protein sequence ID" value="MCM2387661.1"/>
    <property type="molecule type" value="Genomic_DNA"/>
</dbReference>
<evidence type="ECO:0000313" key="2">
    <source>
        <dbReference type="EMBL" id="MCM2387661.1"/>
    </source>
</evidence>
<protein>
    <submittedName>
        <fullName evidence="2">Uncharacterized protein</fullName>
    </submittedName>
</protein>
<proteinExistence type="predicted"/>
<dbReference type="RefSeq" id="WP_250918026.1">
    <property type="nucleotide sequence ID" value="NZ_JAMQAW010000004.1"/>
</dbReference>
<sequence>MQWYHLAELVATEPTERTEPTDDVLSERAGPGRFRALRLTGPTRPRETARARRAPAYTG</sequence>
<organism evidence="2 3">
    <name type="scientific">Streptomyces albipurpureus</name>
    <dbReference type="NCBI Taxonomy" id="2897419"/>
    <lineage>
        <taxon>Bacteria</taxon>
        <taxon>Bacillati</taxon>
        <taxon>Actinomycetota</taxon>
        <taxon>Actinomycetes</taxon>
        <taxon>Kitasatosporales</taxon>
        <taxon>Streptomycetaceae</taxon>
        <taxon>Streptomyces</taxon>
    </lineage>
</organism>
<gene>
    <name evidence="2" type="ORF">NBG84_04945</name>
</gene>
<accession>A0ABT0UH64</accession>